<name>A0AAN8GYR0_CHAGU</name>
<keyword evidence="2" id="KW-1185">Reference proteome</keyword>
<evidence type="ECO:0000313" key="1">
    <source>
        <dbReference type="EMBL" id="KAK5896331.1"/>
    </source>
</evidence>
<proteinExistence type="predicted"/>
<evidence type="ECO:0000313" key="2">
    <source>
        <dbReference type="Proteomes" id="UP001331515"/>
    </source>
</evidence>
<comment type="caution">
    <text evidence="1">The sequence shown here is derived from an EMBL/GenBank/DDBJ whole genome shotgun (WGS) entry which is preliminary data.</text>
</comment>
<dbReference type="EMBL" id="JAURVH010001534">
    <property type="protein sequence ID" value="KAK5896331.1"/>
    <property type="molecule type" value="Genomic_DNA"/>
</dbReference>
<gene>
    <name evidence="1" type="ORF">CgunFtcFv8_009946</name>
</gene>
<protein>
    <submittedName>
        <fullName evidence="1">Uncharacterized protein</fullName>
    </submittedName>
</protein>
<sequence>MLMSTRSQQQSWFLVLRCGSRATVSSRFSPGTTVMVPQVPQGAAAPLRSSNAPLPLLSRSVAAPLRSSNAPLPLLRRYA</sequence>
<organism evidence="1 2">
    <name type="scientific">Champsocephalus gunnari</name>
    <name type="common">Mackerel icefish</name>
    <dbReference type="NCBI Taxonomy" id="52237"/>
    <lineage>
        <taxon>Eukaryota</taxon>
        <taxon>Metazoa</taxon>
        <taxon>Chordata</taxon>
        <taxon>Craniata</taxon>
        <taxon>Vertebrata</taxon>
        <taxon>Euteleostomi</taxon>
        <taxon>Actinopterygii</taxon>
        <taxon>Neopterygii</taxon>
        <taxon>Teleostei</taxon>
        <taxon>Neoteleostei</taxon>
        <taxon>Acanthomorphata</taxon>
        <taxon>Eupercaria</taxon>
        <taxon>Perciformes</taxon>
        <taxon>Notothenioidei</taxon>
        <taxon>Channichthyidae</taxon>
        <taxon>Champsocephalus</taxon>
    </lineage>
</organism>
<dbReference type="AlphaFoldDB" id="A0AAN8GYR0"/>
<dbReference type="Proteomes" id="UP001331515">
    <property type="component" value="Unassembled WGS sequence"/>
</dbReference>
<reference evidence="1 2" key="1">
    <citation type="journal article" date="2023" name="Mol. Biol. Evol.">
        <title>Genomics of Secondarily Temperate Adaptation in the Only Non-Antarctic Icefish.</title>
        <authorList>
            <person name="Rivera-Colon A.G."/>
            <person name="Rayamajhi N."/>
            <person name="Minhas B.F."/>
            <person name="Madrigal G."/>
            <person name="Bilyk K.T."/>
            <person name="Yoon V."/>
            <person name="Hune M."/>
            <person name="Gregory S."/>
            <person name="Cheng C.H.C."/>
            <person name="Catchen J.M."/>
        </authorList>
    </citation>
    <scope>NUCLEOTIDE SEQUENCE [LARGE SCALE GENOMIC DNA]</scope>
    <source>
        <tissue evidence="1">White muscle</tissue>
    </source>
</reference>
<accession>A0AAN8GYR0</accession>